<dbReference type="Pfam" id="PF09550">
    <property type="entry name" value="Phage_TAC_6"/>
    <property type="match status" value="1"/>
</dbReference>
<proteinExistence type="predicted"/>
<gene>
    <name evidence="1" type="ORF">O4G74_08025</name>
</gene>
<dbReference type="EMBL" id="JAPWGW010000002">
    <property type="protein sequence ID" value="MCZ4298000.1"/>
    <property type="molecule type" value="Genomic_DNA"/>
</dbReference>
<evidence type="ECO:0000313" key="1">
    <source>
        <dbReference type="EMBL" id="MCZ4298000.1"/>
    </source>
</evidence>
<comment type="caution">
    <text evidence="1">The sequence shown here is derived from an EMBL/GenBank/DDBJ whole genome shotgun (WGS) entry which is preliminary data.</text>
</comment>
<dbReference type="RefSeq" id="WP_269402118.1">
    <property type="nucleotide sequence ID" value="NZ_JAPWGW010000002.1"/>
</dbReference>
<dbReference type="Proteomes" id="UP001083770">
    <property type="component" value="Unassembled WGS sequence"/>
</dbReference>
<accession>A0ABT4LUE5</accession>
<evidence type="ECO:0000313" key="2">
    <source>
        <dbReference type="Proteomes" id="UP001083770"/>
    </source>
</evidence>
<name>A0ABT4LUE5_9PROT</name>
<reference evidence="1" key="1">
    <citation type="submission" date="2022-12" db="EMBL/GenBank/DDBJ databases">
        <title>Bacterial isolates from different developmental stages of Nematostella vectensis.</title>
        <authorList>
            <person name="Fraune S."/>
        </authorList>
    </citation>
    <scope>NUCLEOTIDE SEQUENCE</scope>
    <source>
        <strain evidence="1">G21632-S1</strain>
    </source>
</reference>
<keyword evidence="2" id="KW-1185">Reference proteome</keyword>
<dbReference type="InterPro" id="IPR019056">
    <property type="entry name" value="Phage_TAC_6"/>
</dbReference>
<sequence>MLRAAALMGIAPAQFWKLSLREWRALTTPSGPALPRKEFDLMMKTRPDERTAENG</sequence>
<protein>
    <submittedName>
        <fullName evidence="1">Phage tail assembly chaperone</fullName>
    </submittedName>
</protein>
<organism evidence="1 2">
    <name type="scientific">Henriciella marina</name>
    <dbReference type="NCBI Taxonomy" id="453851"/>
    <lineage>
        <taxon>Bacteria</taxon>
        <taxon>Pseudomonadati</taxon>
        <taxon>Pseudomonadota</taxon>
        <taxon>Alphaproteobacteria</taxon>
        <taxon>Hyphomonadales</taxon>
        <taxon>Hyphomonadaceae</taxon>
        <taxon>Henriciella</taxon>
    </lineage>
</organism>